<accession>A0AAV8Q399</accession>
<dbReference type="GO" id="GO:0016020">
    <property type="term" value="C:membrane"/>
    <property type="evidence" value="ECO:0007669"/>
    <property type="project" value="UniProtKB-SubCell"/>
</dbReference>
<evidence type="ECO:0000256" key="5">
    <source>
        <dbReference type="ARBA" id="ARBA00023136"/>
    </source>
</evidence>
<feature type="transmembrane region" description="Helical" evidence="7">
    <location>
        <begin position="50"/>
        <end position="73"/>
    </location>
</feature>
<dbReference type="PANTHER" id="PTHR13906">
    <property type="entry name" value="PORCUPINE"/>
    <property type="match status" value="1"/>
</dbReference>
<reference evidence="8 9" key="1">
    <citation type="submission" date="2022-12" db="EMBL/GenBank/DDBJ databases">
        <title>Chromosome-scale assembly of the Ensete ventricosum genome.</title>
        <authorList>
            <person name="Dussert Y."/>
            <person name="Stocks J."/>
            <person name="Wendawek A."/>
            <person name="Woldeyes F."/>
            <person name="Nichols R.A."/>
            <person name="Borrell J.S."/>
        </authorList>
    </citation>
    <scope>NUCLEOTIDE SEQUENCE [LARGE SCALE GENOMIC DNA]</scope>
    <source>
        <strain evidence="9">cv. Maze</strain>
        <tissue evidence="8">Seeds</tissue>
    </source>
</reference>
<evidence type="ECO:0000256" key="1">
    <source>
        <dbReference type="ARBA" id="ARBA00004141"/>
    </source>
</evidence>
<dbReference type="GO" id="GO:0019432">
    <property type="term" value="P:triglyceride biosynthetic process"/>
    <property type="evidence" value="ECO:0007669"/>
    <property type="project" value="TreeGrafter"/>
</dbReference>
<feature type="transmembrane region" description="Helical" evidence="7">
    <location>
        <begin position="363"/>
        <end position="383"/>
    </location>
</feature>
<name>A0AAV8Q399_ENSVE</name>
<dbReference type="GO" id="GO:0005783">
    <property type="term" value="C:endoplasmic reticulum"/>
    <property type="evidence" value="ECO:0007669"/>
    <property type="project" value="TreeGrafter"/>
</dbReference>
<feature type="transmembrane region" description="Helical" evidence="7">
    <location>
        <begin position="85"/>
        <end position="106"/>
    </location>
</feature>
<keyword evidence="3 7" id="KW-0812">Transmembrane</keyword>
<evidence type="ECO:0000256" key="3">
    <source>
        <dbReference type="ARBA" id="ARBA00022692"/>
    </source>
</evidence>
<dbReference type="GO" id="GO:0030258">
    <property type="term" value="P:lipid modification"/>
    <property type="evidence" value="ECO:0007669"/>
    <property type="project" value="TreeGrafter"/>
</dbReference>
<feature type="transmembrane region" description="Helical" evidence="7">
    <location>
        <begin position="118"/>
        <end position="137"/>
    </location>
</feature>
<keyword evidence="6" id="KW-0012">Acyltransferase</keyword>
<evidence type="ECO:0000256" key="6">
    <source>
        <dbReference type="ARBA" id="ARBA00023315"/>
    </source>
</evidence>
<keyword evidence="4 7" id="KW-1133">Transmembrane helix</keyword>
<dbReference type="GO" id="GO:0008654">
    <property type="term" value="P:phospholipid biosynthetic process"/>
    <property type="evidence" value="ECO:0007669"/>
    <property type="project" value="TreeGrafter"/>
</dbReference>
<keyword evidence="9" id="KW-1185">Reference proteome</keyword>
<feature type="transmembrane region" description="Helical" evidence="7">
    <location>
        <begin position="321"/>
        <end position="342"/>
    </location>
</feature>
<comment type="subcellular location">
    <subcellularLocation>
        <location evidence="1">Membrane</location>
        <topology evidence="1">Multi-pass membrane protein</topology>
    </subcellularLocation>
</comment>
<keyword evidence="2" id="KW-0808">Transferase</keyword>
<evidence type="ECO:0008006" key="10">
    <source>
        <dbReference type="Google" id="ProtNLM"/>
    </source>
</evidence>
<gene>
    <name evidence="8" type="ORF">OPV22_010717</name>
</gene>
<evidence type="ECO:0000256" key="4">
    <source>
        <dbReference type="ARBA" id="ARBA00022989"/>
    </source>
</evidence>
<feature type="transmembrane region" description="Helical" evidence="7">
    <location>
        <begin position="389"/>
        <end position="411"/>
    </location>
</feature>
<dbReference type="InterPro" id="IPR004299">
    <property type="entry name" value="MBOAT_fam"/>
</dbReference>
<keyword evidence="5 7" id="KW-0472">Membrane</keyword>
<dbReference type="AlphaFoldDB" id="A0AAV8Q399"/>
<organism evidence="8 9">
    <name type="scientific">Ensete ventricosum</name>
    <name type="common">Abyssinian banana</name>
    <name type="synonym">Musa ensete</name>
    <dbReference type="NCBI Taxonomy" id="4639"/>
    <lineage>
        <taxon>Eukaryota</taxon>
        <taxon>Viridiplantae</taxon>
        <taxon>Streptophyta</taxon>
        <taxon>Embryophyta</taxon>
        <taxon>Tracheophyta</taxon>
        <taxon>Spermatophyta</taxon>
        <taxon>Magnoliopsida</taxon>
        <taxon>Liliopsida</taxon>
        <taxon>Zingiberales</taxon>
        <taxon>Musaceae</taxon>
        <taxon>Ensete</taxon>
    </lineage>
</organism>
<evidence type="ECO:0000313" key="9">
    <source>
        <dbReference type="Proteomes" id="UP001222027"/>
    </source>
</evidence>
<sequence length="425" mass="47471">MAMEMASMAAAIGVSIPVLRFLLCFVATIPVSLAWRLVPGTLPRHLYAALSGAVLSYLSFGASSNLHFLIPMAMSYASMLFIRRYAGVITFFTGFGYLIGCHVYYMSGDAWKEGGIDATGALMVLTLKVISCAINYSDGLLKEESLREAQKKNRLVRCPSLVEYIGYCLCCGSHFAGPVYEMKDYLEWTEHKGIWASSANSPLPSPLGATLRALLQAAISRWKYYFIWSISEASIIISGFGFSGWSDSSPPKPLWDRAKNVDILGVEFATSAVQLPLVWNIQVSTWLRHYVYERLIEKGKKPGFFQLLATQTISAVWHGLYPGYIIFFVQSALMIAGSRVIYRWQQAVKAKNFLLRKMLMFTNFAYTLLVLNYSCIGFMVLSLKETLAAYQSVYFVGTVVPIIVILLGYIIKPARPVRSKTQKTH</sequence>
<evidence type="ECO:0000256" key="7">
    <source>
        <dbReference type="SAM" id="Phobius"/>
    </source>
</evidence>
<dbReference type="Pfam" id="PF03062">
    <property type="entry name" value="MBOAT"/>
    <property type="match status" value="1"/>
</dbReference>
<evidence type="ECO:0000313" key="8">
    <source>
        <dbReference type="EMBL" id="KAJ8500165.1"/>
    </source>
</evidence>
<comment type="caution">
    <text evidence="8">The sequence shown here is derived from an EMBL/GenBank/DDBJ whole genome shotgun (WGS) entry which is preliminary data.</text>
</comment>
<protein>
    <recommendedName>
        <fullName evidence="10">Lysophospholipid acyltransferase 1</fullName>
    </recommendedName>
</protein>
<dbReference type="InterPro" id="IPR049941">
    <property type="entry name" value="LPLAT_7/PORCN-like"/>
</dbReference>
<dbReference type="Proteomes" id="UP001222027">
    <property type="component" value="Unassembled WGS sequence"/>
</dbReference>
<evidence type="ECO:0000256" key="2">
    <source>
        <dbReference type="ARBA" id="ARBA00022679"/>
    </source>
</evidence>
<dbReference type="PANTHER" id="PTHR13906:SF4">
    <property type="entry name" value="LYSOPHOSPHOLIPID ACYLTRANSFERASE 6"/>
    <property type="match status" value="1"/>
</dbReference>
<proteinExistence type="predicted"/>
<dbReference type="GO" id="GO:0016746">
    <property type="term" value="F:acyltransferase activity"/>
    <property type="evidence" value="ECO:0007669"/>
    <property type="project" value="UniProtKB-KW"/>
</dbReference>
<dbReference type="EMBL" id="JAQQAF010000003">
    <property type="protein sequence ID" value="KAJ8500165.1"/>
    <property type="molecule type" value="Genomic_DNA"/>
</dbReference>
<feature type="transmembrane region" description="Helical" evidence="7">
    <location>
        <begin position="224"/>
        <end position="245"/>
    </location>
</feature>